<name>A0A8H6SXT9_9AGAR</name>
<gene>
    <name evidence="9" type="ORF">MIND_00455600</name>
</gene>
<feature type="region of interest" description="Disordered" evidence="8">
    <location>
        <begin position="812"/>
        <end position="891"/>
    </location>
</feature>
<dbReference type="GeneID" id="59343884"/>
<keyword evidence="5" id="KW-0508">mRNA splicing</keyword>
<dbReference type="PANTHER" id="PTHR13296">
    <property type="entry name" value="BCAS2 PROTEIN"/>
    <property type="match status" value="1"/>
</dbReference>
<keyword evidence="4" id="KW-0747">Spliceosome</keyword>
<feature type="region of interest" description="Disordered" evidence="8">
    <location>
        <begin position="494"/>
        <end position="716"/>
    </location>
</feature>
<accession>A0A8H6SXT9</accession>
<feature type="compositionally biased region" description="Polar residues" evidence="8">
    <location>
        <begin position="291"/>
        <end position="313"/>
    </location>
</feature>
<evidence type="ECO:0000256" key="7">
    <source>
        <dbReference type="SAM" id="Coils"/>
    </source>
</evidence>
<organism evidence="9 10">
    <name type="scientific">Mycena indigotica</name>
    <dbReference type="NCBI Taxonomy" id="2126181"/>
    <lineage>
        <taxon>Eukaryota</taxon>
        <taxon>Fungi</taxon>
        <taxon>Dikarya</taxon>
        <taxon>Basidiomycota</taxon>
        <taxon>Agaricomycotina</taxon>
        <taxon>Agaricomycetes</taxon>
        <taxon>Agaricomycetidae</taxon>
        <taxon>Agaricales</taxon>
        <taxon>Marasmiineae</taxon>
        <taxon>Mycenaceae</taxon>
        <taxon>Mycena</taxon>
    </lineage>
</organism>
<dbReference type="GO" id="GO:0071011">
    <property type="term" value="C:precatalytic spliceosome"/>
    <property type="evidence" value="ECO:0007669"/>
    <property type="project" value="TreeGrafter"/>
</dbReference>
<feature type="compositionally biased region" description="Basic and acidic residues" evidence="8">
    <location>
        <begin position="758"/>
        <end position="772"/>
    </location>
</feature>
<dbReference type="GO" id="GO:0006397">
    <property type="term" value="P:mRNA processing"/>
    <property type="evidence" value="ECO:0007669"/>
    <property type="project" value="UniProtKB-KW"/>
</dbReference>
<dbReference type="EMBL" id="JACAZF010000004">
    <property type="protein sequence ID" value="KAF7306641.1"/>
    <property type="molecule type" value="Genomic_DNA"/>
</dbReference>
<evidence type="ECO:0000256" key="2">
    <source>
        <dbReference type="ARBA" id="ARBA00010788"/>
    </source>
</evidence>
<dbReference type="GO" id="GO:0008380">
    <property type="term" value="P:RNA splicing"/>
    <property type="evidence" value="ECO:0007669"/>
    <property type="project" value="UniProtKB-KW"/>
</dbReference>
<feature type="region of interest" description="Disordered" evidence="8">
    <location>
        <begin position="1383"/>
        <end position="1402"/>
    </location>
</feature>
<feature type="compositionally biased region" description="Polar residues" evidence="8">
    <location>
        <begin position="632"/>
        <end position="645"/>
    </location>
</feature>
<dbReference type="OrthoDB" id="2504896at2759"/>
<feature type="compositionally biased region" description="Low complexity" evidence="8">
    <location>
        <begin position="929"/>
        <end position="940"/>
    </location>
</feature>
<feature type="compositionally biased region" description="Pro residues" evidence="8">
    <location>
        <begin position="1569"/>
        <end position="1585"/>
    </location>
</feature>
<feature type="compositionally biased region" description="Basic and acidic residues" evidence="8">
    <location>
        <begin position="1052"/>
        <end position="1063"/>
    </location>
</feature>
<feature type="compositionally biased region" description="Basic and acidic residues" evidence="8">
    <location>
        <begin position="1214"/>
        <end position="1227"/>
    </location>
</feature>
<dbReference type="RefSeq" id="XP_037221660.1">
    <property type="nucleotide sequence ID" value="XM_037361368.1"/>
</dbReference>
<evidence type="ECO:0000256" key="1">
    <source>
        <dbReference type="ARBA" id="ARBA00004123"/>
    </source>
</evidence>
<feature type="region of interest" description="Disordered" evidence="8">
    <location>
        <begin position="734"/>
        <end position="772"/>
    </location>
</feature>
<feature type="compositionally biased region" description="Basic and acidic residues" evidence="8">
    <location>
        <begin position="517"/>
        <end position="530"/>
    </location>
</feature>
<dbReference type="PANTHER" id="PTHR13296:SF0">
    <property type="entry name" value="PRE-MRNA-SPLICING FACTOR SPF27"/>
    <property type="match status" value="1"/>
</dbReference>
<feature type="region of interest" description="Disordered" evidence="8">
    <location>
        <begin position="265"/>
        <end position="381"/>
    </location>
</feature>
<feature type="region of interest" description="Disordered" evidence="8">
    <location>
        <begin position="1304"/>
        <end position="1350"/>
    </location>
</feature>
<comment type="similarity">
    <text evidence="2">Belongs to the SPF27 family.</text>
</comment>
<proteinExistence type="inferred from homology"/>
<feature type="compositionally biased region" description="Low complexity" evidence="8">
    <location>
        <begin position="320"/>
        <end position="334"/>
    </location>
</feature>
<evidence type="ECO:0000256" key="5">
    <source>
        <dbReference type="ARBA" id="ARBA00023187"/>
    </source>
</evidence>
<evidence type="ECO:0000256" key="8">
    <source>
        <dbReference type="SAM" id="MobiDB-lite"/>
    </source>
</evidence>
<keyword evidence="3" id="KW-0507">mRNA processing</keyword>
<feature type="compositionally biased region" description="Basic and acidic residues" evidence="8">
    <location>
        <begin position="1308"/>
        <end position="1318"/>
    </location>
</feature>
<feature type="region of interest" description="Disordered" evidence="8">
    <location>
        <begin position="919"/>
        <end position="1072"/>
    </location>
</feature>
<feature type="compositionally biased region" description="Low complexity" evidence="8">
    <location>
        <begin position="494"/>
        <end position="506"/>
    </location>
</feature>
<feature type="compositionally biased region" description="Polar residues" evidence="8">
    <location>
        <begin position="1164"/>
        <end position="1177"/>
    </location>
</feature>
<evidence type="ECO:0000313" key="10">
    <source>
        <dbReference type="Proteomes" id="UP000636479"/>
    </source>
</evidence>
<feature type="compositionally biased region" description="Polar residues" evidence="8">
    <location>
        <begin position="1328"/>
        <end position="1340"/>
    </location>
</feature>
<feature type="compositionally biased region" description="Low complexity" evidence="8">
    <location>
        <begin position="547"/>
        <end position="560"/>
    </location>
</feature>
<protein>
    <submittedName>
        <fullName evidence="9">Uncharacterized protein</fullName>
    </submittedName>
</protein>
<sequence>MSDFNQLFDSLPYYDNDLDQFPGLKEKVDREFGREPKPPATLHPRVPPPPSLFANNPLLKAELQRVESHQEFPRLDTLRYQLPAPSLPGTDEEWQAALKNAEAQLEHQRIRQTNLQLLQTYGPNAWRIHNYLLETTVKQAEKALEEMKELTVEVNRERKNTQTQLGKELNSLETRWTELISNVLQIELANSALDAEVNRLNRREAELAELARHHVRILPSIQLTNNVPLQQPTPVRNLVPLGSHGPTQTKKFSAVNINKKFLEKNSTTSPYSSTTTSNSAAKLSGAAVRPISQSTPTHSRLVTTKLTTASQGHATGPGWSRPSSATPPTSTTPTINGSGDASTSTTAPTIQPQSRPARQRDMGGGTNKPAWGNAKTNQQRPNVASQMEFPTAAEVAAAPRKSRPALADRNVASKETMAAMQQAAAASKQARMEEADTFRGVHLDPNAHHWDEMEEDDDNFLDGVLDFGDGRQYKIEATDLPTDASSATLVTANSLTSLPSPPSTASQVEEPQNGPVSKEDRFADDFDRSWPRSRASPSVSTRDLPTGPSSVAGPSPVSPALSMLHSPQEPPGSRGMLFNERSNKLEPYNKGVVNQKRGSDGFVSPTEARGRDSFQHRGRVSGNDRPSRVPPASQSGPRPPQNTWNQRKEGDEVRGRPQSDMGPPAVPTRQKPPHLSTAGPPRRTSTSRDSRQSETPSSARLPPSQSPALSHTSAVAQSPVAALAQLSTTELNEARKDVMQTAAARAKARRQQEEEEREREKERAKRKAAEIEEKIAAEKTKVQEVHKSREQEALEVIESAVKMVQVQPQRIAIPERPIHRRASEASPQTTFESRPPVPRKITSSTSVPSLAPVDTQGSWRSKPSAGAVTPSPQTWERPTPAPAQLPPPAFVAPPTALEQVESLANDDLEVVDFSDLGKFVGDSDEQANVPTVVPRPSRPSAIDFFDDRPSEAVPTEKIGPTTWRRHEPGSRSIDADITAPLEGLQPTNRTPRKEAAMSTLDDVMSRIKGALDTMQTSERERRSPEVSAAGAIPRGPAFLPSSRWVPPAFRPRPSEPPEPREELVTGCEPPRSPKPAWNTFVIRLPKSSQALEPLSRKQLNMTTRPTPLRWDILSFDPPVEGMNKKDLSINEILFRRVPGKGKFKVLLPNSQVSGPKVNVPPISSRPTSFVRSPSDALSTWRKAPATGNDDQGLATVSRSPPPELPSETPITSFKSEDAFTARSRPEPKMPVGSSVAFYRDSVEMDGQASVNFIVNSELEATPNKLKPSILVSSPSASDLLATNGTPFNPRANGSAATYMPSLISNSKTESKSSEDSTDRTPITPPSHPNATWARTSLSGSGKTGPDPEHLKAVWSQSSNQAAPVNSLEGIADDLTAIPFTLQDVKSEDGGTPPPTATSQPLQVRLSEHQFRPPSTSAPVARPPPANYSYQLPPPPSQMMRPTYGAYSPIQTPAIIYPMAPSPIPRQVPVNGHAPLYSQPVWMTQNPPAMMRPPYPQLMPYPTPAGTPMAYQGAPLPQPNGSRGRGMPPQNIMYPASPILMQAPPMPVGYMAMHPPAGRGQMRTDNGHPPQQPPPMPSPSFTPVPPTSFVHPTW</sequence>
<feature type="compositionally biased region" description="Basic and acidic residues" evidence="8">
    <location>
        <begin position="646"/>
        <end position="657"/>
    </location>
</feature>
<dbReference type="Proteomes" id="UP000636479">
    <property type="component" value="Unassembled WGS sequence"/>
</dbReference>
<keyword evidence="6" id="KW-0539">Nucleus</keyword>
<comment type="caution">
    <text evidence="9">The sequence shown here is derived from an EMBL/GenBank/DDBJ whole genome shotgun (WGS) entry which is preliminary data.</text>
</comment>
<keyword evidence="7" id="KW-0175">Coiled coil</keyword>
<feature type="compositionally biased region" description="Polar residues" evidence="8">
    <location>
        <begin position="706"/>
        <end position="716"/>
    </location>
</feature>
<dbReference type="GO" id="GO:0000974">
    <property type="term" value="C:Prp19 complex"/>
    <property type="evidence" value="ECO:0007669"/>
    <property type="project" value="TreeGrafter"/>
</dbReference>
<feature type="compositionally biased region" description="Pro residues" evidence="8">
    <location>
        <begin position="879"/>
        <end position="891"/>
    </location>
</feature>
<feature type="region of interest" description="Disordered" evidence="8">
    <location>
        <begin position="30"/>
        <end position="50"/>
    </location>
</feature>
<comment type="subcellular location">
    <subcellularLocation>
        <location evidence="1">Nucleus</location>
    </subcellularLocation>
</comment>
<feature type="compositionally biased region" description="Low complexity" evidence="8">
    <location>
        <begin position="266"/>
        <end position="279"/>
    </location>
</feature>
<dbReference type="Pfam" id="PF05700">
    <property type="entry name" value="BCAS2"/>
    <property type="match status" value="1"/>
</dbReference>
<keyword evidence="10" id="KW-1185">Reference proteome</keyword>
<dbReference type="GO" id="GO:0071013">
    <property type="term" value="C:catalytic step 2 spliceosome"/>
    <property type="evidence" value="ECO:0007669"/>
    <property type="project" value="TreeGrafter"/>
</dbReference>
<evidence type="ECO:0000313" key="9">
    <source>
        <dbReference type="EMBL" id="KAF7306641.1"/>
    </source>
</evidence>
<feature type="compositionally biased region" description="Pro residues" evidence="8">
    <location>
        <begin position="38"/>
        <end position="50"/>
    </location>
</feature>
<feature type="coiled-coil region" evidence="7">
    <location>
        <begin position="91"/>
        <end position="164"/>
    </location>
</feature>
<reference evidence="9" key="1">
    <citation type="submission" date="2020-05" db="EMBL/GenBank/DDBJ databases">
        <title>Mycena genomes resolve the evolution of fungal bioluminescence.</title>
        <authorList>
            <person name="Tsai I.J."/>
        </authorList>
    </citation>
    <scope>NUCLEOTIDE SEQUENCE</scope>
    <source>
        <strain evidence="9">171206Taipei</strain>
    </source>
</reference>
<feature type="compositionally biased region" description="Polar residues" evidence="8">
    <location>
        <begin position="335"/>
        <end position="356"/>
    </location>
</feature>
<evidence type="ECO:0000256" key="4">
    <source>
        <dbReference type="ARBA" id="ARBA00022728"/>
    </source>
</evidence>
<feature type="region of interest" description="Disordered" evidence="8">
    <location>
        <begin position="1157"/>
        <end position="1231"/>
    </location>
</feature>
<evidence type="ECO:0000256" key="3">
    <source>
        <dbReference type="ARBA" id="ARBA00022664"/>
    </source>
</evidence>
<evidence type="ECO:0000256" key="6">
    <source>
        <dbReference type="ARBA" id="ARBA00023242"/>
    </source>
</evidence>
<feature type="region of interest" description="Disordered" evidence="8">
    <location>
        <begin position="1552"/>
        <end position="1593"/>
    </location>
</feature>
<dbReference type="InterPro" id="IPR008409">
    <property type="entry name" value="SPF27"/>
</dbReference>